<proteinExistence type="predicted"/>
<sequence>MNKLKVTKEWINWFHKKTIEIVTTIDNRELFTQTFEGSFPGDQLNYETVFKLIDAFISSYDFLELEYIRLIWSKELENKNLQFYRNENNILVWKESVIKDNFEIENSYLGDYEDPSEIFYNYCLNVEDGEISLYKYGLNDRTAMYLWYNVKTETSHYSITIEFRKSLFMIDKLFETNLPQDYLDFNNYLKTTAETKMLEKLNS</sequence>
<dbReference type="Proteomes" id="UP000319700">
    <property type="component" value="Unassembled WGS sequence"/>
</dbReference>
<comment type="caution">
    <text evidence="1">The sequence shown here is derived from an EMBL/GenBank/DDBJ whole genome shotgun (WGS) entry which is preliminary data.</text>
</comment>
<evidence type="ECO:0000313" key="1">
    <source>
        <dbReference type="EMBL" id="TPG43985.1"/>
    </source>
</evidence>
<dbReference type="EMBL" id="RCZH01000003">
    <property type="protein sequence ID" value="TPG43985.1"/>
    <property type="molecule type" value="Genomic_DNA"/>
</dbReference>
<dbReference type="OrthoDB" id="1372538at2"/>
<protein>
    <submittedName>
        <fullName evidence="1">Uncharacterized protein</fullName>
    </submittedName>
</protein>
<name>A0A502F198_9FLAO</name>
<keyword evidence="2" id="KW-1185">Reference proteome</keyword>
<dbReference type="AlphaFoldDB" id="A0A502F198"/>
<gene>
    <name evidence="1" type="ORF">EAH81_05395</name>
</gene>
<accession>A0A502F198</accession>
<organism evidence="1 2">
    <name type="scientific">Flavobacterium pectinovorum</name>
    <dbReference type="NCBI Taxonomy" id="29533"/>
    <lineage>
        <taxon>Bacteria</taxon>
        <taxon>Pseudomonadati</taxon>
        <taxon>Bacteroidota</taxon>
        <taxon>Flavobacteriia</taxon>
        <taxon>Flavobacteriales</taxon>
        <taxon>Flavobacteriaceae</taxon>
        <taxon>Flavobacterium</taxon>
    </lineage>
</organism>
<reference evidence="1 2" key="1">
    <citation type="journal article" date="2019" name="Environ. Microbiol.">
        <title>Species interactions and distinct microbial communities in high Arctic permafrost affected cryosols are associated with the CH4 and CO2 gas fluxes.</title>
        <authorList>
            <person name="Altshuler I."/>
            <person name="Hamel J."/>
            <person name="Turney S."/>
            <person name="Magnuson E."/>
            <person name="Levesque R."/>
            <person name="Greer C."/>
            <person name="Whyte L.G."/>
        </authorList>
    </citation>
    <scope>NUCLEOTIDE SEQUENCE [LARGE SCALE GENOMIC DNA]</scope>
    <source>
        <strain evidence="1 2">42</strain>
    </source>
</reference>
<dbReference type="RefSeq" id="WP_140504553.1">
    <property type="nucleotide sequence ID" value="NZ_RCZH01000003.1"/>
</dbReference>
<evidence type="ECO:0000313" key="2">
    <source>
        <dbReference type="Proteomes" id="UP000319700"/>
    </source>
</evidence>